<reference evidence="1" key="1">
    <citation type="submission" date="2021-10" db="EMBL/GenBank/DDBJ databases">
        <authorList>
            <person name="Mesa V."/>
        </authorList>
    </citation>
    <scope>NUCLEOTIDE SEQUENCE</scope>
    <source>
        <strain evidence="1">CC3_PB</strain>
    </source>
</reference>
<evidence type="ECO:0000313" key="1">
    <source>
        <dbReference type="EMBL" id="CAG9703977.1"/>
    </source>
</evidence>
<proteinExistence type="predicted"/>
<sequence>MILETVIRLMRAYSTCPKCGAIMMCDDFKSDGNKASLKCKCGWKLEVKESEK</sequence>
<gene>
    <name evidence="1" type="ORF">CNEO_40887</name>
</gene>
<dbReference type="RefSeq" id="WP_210888075.1">
    <property type="nucleotide sequence ID" value="NZ_CAKJVE010000004.1"/>
</dbReference>
<organism evidence="1 2">
    <name type="scientific">Clostridium neonatale</name>
    <dbReference type="NCBI Taxonomy" id="137838"/>
    <lineage>
        <taxon>Bacteria</taxon>
        <taxon>Bacillati</taxon>
        <taxon>Bacillota</taxon>
        <taxon>Clostridia</taxon>
        <taxon>Eubacteriales</taxon>
        <taxon>Clostridiaceae</taxon>
        <taxon>Clostridium</taxon>
    </lineage>
</organism>
<accession>A0AA86JD05</accession>
<dbReference type="Proteomes" id="UP000789738">
    <property type="component" value="Unassembled WGS sequence"/>
</dbReference>
<dbReference type="AlphaFoldDB" id="A0AA86JD05"/>
<comment type="caution">
    <text evidence="1">The sequence shown here is derived from an EMBL/GenBank/DDBJ whole genome shotgun (WGS) entry which is preliminary data.</text>
</comment>
<protein>
    <submittedName>
        <fullName evidence="1">Uncharacterized protein</fullName>
    </submittedName>
</protein>
<name>A0AA86JD05_9CLOT</name>
<evidence type="ECO:0000313" key="2">
    <source>
        <dbReference type="Proteomes" id="UP000789738"/>
    </source>
</evidence>
<dbReference type="EMBL" id="CAKJVE010000004">
    <property type="protein sequence ID" value="CAG9703977.1"/>
    <property type="molecule type" value="Genomic_DNA"/>
</dbReference>